<keyword evidence="1" id="KW-0645">Protease</keyword>
<dbReference type="STRING" id="796925.A0A137PHB8"/>
<dbReference type="PANTHER" id="PTHR21646">
    <property type="entry name" value="UBIQUITIN CARBOXYL-TERMINAL HYDROLASE"/>
    <property type="match status" value="1"/>
</dbReference>
<dbReference type="InterPro" id="IPR038765">
    <property type="entry name" value="Papain-like_cys_pep_sf"/>
</dbReference>
<keyword evidence="1" id="KW-0788">Thiol protease</keyword>
<accession>A0A137PHB8</accession>
<comment type="similarity">
    <text evidence="1">Belongs to the peptidase C19 family.</text>
</comment>
<dbReference type="EMBL" id="KQ964424">
    <property type="protein sequence ID" value="KXN74397.1"/>
    <property type="molecule type" value="Genomic_DNA"/>
</dbReference>
<organism evidence="3 4">
    <name type="scientific">Conidiobolus coronatus (strain ATCC 28846 / CBS 209.66 / NRRL 28638)</name>
    <name type="common">Delacroixia coronata</name>
    <dbReference type="NCBI Taxonomy" id="796925"/>
    <lineage>
        <taxon>Eukaryota</taxon>
        <taxon>Fungi</taxon>
        <taxon>Fungi incertae sedis</taxon>
        <taxon>Zoopagomycota</taxon>
        <taxon>Entomophthoromycotina</taxon>
        <taxon>Entomophthoromycetes</taxon>
        <taxon>Entomophthorales</taxon>
        <taxon>Ancylistaceae</taxon>
        <taxon>Conidiobolus</taxon>
    </lineage>
</organism>
<protein>
    <recommendedName>
        <fullName evidence="1">Ubiquitin carboxyl-terminal hydrolase</fullName>
        <ecNumber evidence="1">3.4.19.12</ecNumber>
    </recommendedName>
</protein>
<dbReference type="InterPro" id="IPR050185">
    <property type="entry name" value="Ub_carboxyl-term_hydrolase"/>
</dbReference>
<dbReference type="AlphaFoldDB" id="A0A137PHB8"/>
<dbReference type="Proteomes" id="UP000070444">
    <property type="component" value="Unassembled WGS sequence"/>
</dbReference>
<sequence>MLKIYLGFREDSYESKFRYTSLLITSLKKFFPISTKLETRLIDFINNKISKPSTAIKNLCFSLDIGRLWSSCITFNLIINYKLTKSSEYSPVIKLKYNEFNSNYGIIQTSNGCIIILLSYKNPKFINLKYSITPTKPEFEILLDIMSANFKDTNFEEVIFKDEIKYIDETQYINGLENLGNTCFMNSAIQCIMNNPHIKLFFQTFSRINNLKFDKNYYPLLYATHQMHLQLQFNKSEYNQIRTLIRAIREYVPMYKDNSPDDASEFLQSFLGILHKELLIYFNRCTRLYTTLFEEEFGSAYSYLKSNNSYFKNLFLGLASNTVTCDYCNYTESVNFPITELQLNIPEKKIVLINIKILPYDNNQSQSIYNLQVAINSQLSLRELKCDISELISIPIRRLAVAIEIYLDKFYKELRVIEYEGESIENLVNANSDLYFFELPEHYTKEGWIFIFINQGAEKSNKFIHFSYSLCLIPIVHILSFKYFCECLISNIERGSNTQLSSQAHKDIMKQGYGSGKFSKQNSVDPVHIDENLKILYLKQDEYVYCIKNIFEIFKSNWLNFNYQNDKITLKIQEEAEFNAALPLFNGDNIIIKWRRHYLTPMFYQFLSHEENPFSNTKELEYSKYSLKYLSNPLTSLTYTSLTYIDYIKDLFNGNEFKNQGLEHETSLEDCIRDYLKTTYLKPQENTLLNWECNYCHGNYGQIRETISKFPAYLIIKLNRFKLDYESSMNTDKNSKLVNYLLEVKFNELDKLLNYSLISVCEHFGDIKGGHYTATCKNSSNDKWYNYNDEFVNSVDEDDIVSSSSYILIYQSKDAFITKEPLNLEELPLKTKKLCTIKH</sequence>
<dbReference type="PROSITE" id="PS50235">
    <property type="entry name" value="USP_3"/>
    <property type="match status" value="1"/>
</dbReference>
<dbReference type="GO" id="GO:0006508">
    <property type="term" value="P:proteolysis"/>
    <property type="evidence" value="ECO:0007669"/>
    <property type="project" value="UniProtKB-KW"/>
</dbReference>
<dbReference type="InterPro" id="IPR018200">
    <property type="entry name" value="USP_CS"/>
</dbReference>
<evidence type="ECO:0000259" key="2">
    <source>
        <dbReference type="PROSITE" id="PS50235"/>
    </source>
</evidence>
<dbReference type="InterPro" id="IPR001394">
    <property type="entry name" value="Peptidase_C19_UCH"/>
</dbReference>
<evidence type="ECO:0000313" key="3">
    <source>
        <dbReference type="EMBL" id="KXN74397.1"/>
    </source>
</evidence>
<evidence type="ECO:0000256" key="1">
    <source>
        <dbReference type="RuleBase" id="RU366025"/>
    </source>
</evidence>
<name>A0A137PHB8_CONC2</name>
<dbReference type="InterPro" id="IPR028889">
    <property type="entry name" value="USP"/>
</dbReference>
<proteinExistence type="inferred from homology"/>
<dbReference type="OrthoDB" id="289038at2759"/>
<keyword evidence="1" id="KW-0378">Hydrolase</keyword>
<comment type="catalytic activity">
    <reaction evidence="1">
        <text>Thiol-dependent hydrolysis of ester, thioester, amide, peptide and isopeptide bonds formed by the C-terminal Gly of ubiquitin (a 76-residue protein attached to proteins as an intracellular targeting signal).</text>
        <dbReference type="EC" id="3.4.19.12"/>
    </reaction>
</comment>
<gene>
    <name evidence="3" type="ORF">CONCODRAFT_2603</name>
</gene>
<dbReference type="PROSITE" id="PS00973">
    <property type="entry name" value="USP_2"/>
    <property type="match status" value="1"/>
</dbReference>
<dbReference type="GO" id="GO:0004843">
    <property type="term" value="F:cysteine-type deubiquitinase activity"/>
    <property type="evidence" value="ECO:0007669"/>
    <property type="project" value="UniProtKB-UniRule"/>
</dbReference>
<dbReference type="SUPFAM" id="SSF54001">
    <property type="entry name" value="Cysteine proteinases"/>
    <property type="match status" value="1"/>
</dbReference>
<dbReference type="GO" id="GO:0016579">
    <property type="term" value="P:protein deubiquitination"/>
    <property type="evidence" value="ECO:0007669"/>
    <property type="project" value="InterPro"/>
</dbReference>
<feature type="domain" description="USP" evidence="2">
    <location>
        <begin position="174"/>
        <end position="813"/>
    </location>
</feature>
<keyword evidence="1" id="KW-0833">Ubl conjugation pathway</keyword>
<keyword evidence="4" id="KW-1185">Reference proteome</keyword>
<dbReference type="EC" id="3.4.19.12" evidence="1"/>
<dbReference type="Gene3D" id="3.90.70.10">
    <property type="entry name" value="Cysteine proteinases"/>
    <property type="match status" value="2"/>
</dbReference>
<dbReference type="PROSITE" id="PS00972">
    <property type="entry name" value="USP_1"/>
    <property type="match status" value="1"/>
</dbReference>
<dbReference type="Pfam" id="PF00443">
    <property type="entry name" value="UCH"/>
    <property type="match status" value="1"/>
</dbReference>
<reference evidence="3 4" key="1">
    <citation type="journal article" date="2015" name="Genome Biol. Evol.">
        <title>Phylogenomic analyses indicate that early fungi evolved digesting cell walls of algal ancestors of land plants.</title>
        <authorList>
            <person name="Chang Y."/>
            <person name="Wang S."/>
            <person name="Sekimoto S."/>
            <person name="Aerts A.L."/>
            <person name="Choi C."/>
            <person name="Clum A."/>
            <person name="LaButti K.M."/>
            <person name="Lindquist E.A."/>
            <person name="Yee Ngan C."/>
            <person name="Ohm R.A."/>
            <person name="Salamov A.A."/>
            <person name="Grigoriev I.V."/>
            <person name="Spatafora J.W."/>
            <person name="Berbee M.L."/>
        </authorList>
    </citation>
    <scope>NUCLEOTIDE SEQUENCE [LARGE SCALE GENOMIC DNA]</scope>
    <source>
        <strain evidence="3 4">NRRL 28638</strain>
    </source>
</reference>
<evidence type="ECO:0000313" key="4">
    <source>
        <dbReference type="Proteomes" id="UP000070444"/>
    </source>
</evidence>